<dbReference type="InterPro" id="IPR001254">
    <property type="entry name" value="Trypsin_dom"/>
</dbReference>
<keyword evidence="4" id="KW-0865">Zymogen</keyword>
<dbReference type="PANTHER" id="PTHR24276:SF97">
    <property type="entry name" value="GH13245P2-RELATED"/>
    <property type="match status" value="1"/>
</dbReference>
<evidence type="ECO:0000256" key="6">
    <source>
        <dbReference type="SAM" id="Phobius"/>
    </source>
</evidence>
<keyword evidence="6" id="KW-1133">Transmembrane helix</keyword>
<dbReference type="PROSITE" id="PS50240">
    <property type="entry name" value="TRYPSIN_DOM"/>
    <property type="match status" value="1"/>
</dbReference>
<keyword evidence="5" id="KW-1015">Disulfide bond</keyword>
<evidence type="ECO:0000256" key="4">
    <source>
        <dbReference type="ARBA" id="ARBA00023145"/>
    </source>
</evidence>
<evidence type="ECO:0000256" key="3">
    <source>
        <dbReference type="ARBA" id="ARBA00022825"/>
    </source>
</evidence>
<sequence length="283" mass="31903">MIKQYLLLIFLVSIHYKLSDSSPENESLQEGRVRDYSCTTEMYPFMVKVEMKNDKKCIVIGAGTMIGPNSVLTSGLVTDLIYLMRESVCRIISSPDHKDGDFLKVNVIANYTHPSGDIAVLKLQKKLFHIQLATLPGQDFVDFALQCGSLNVMGFGPTQFDQHYKKIARTLQCSFVSPIPSERCQKIANMVLSGDRHFCFRIRASDIQRSLNNIDYGGPLFCVGYQVGIIGRFDPQDPKGLVVNFKVQHYLDFIQKNSCTTIYSSSILIIIIKVGLCYTYLIL</sequence>
<feature type="domain" description="Peptidase S1" evidence="8">
    <location>
        <begin position="28"/>
        <end position="259"/>
    </location>
</feature>
<dbReference type="Pfam" id="PF00089">
    <property type="entry name" value="Trypsin"/>
    <property type="match status" value="1"/>
</dbReference>
<dbReference type="GO" id="GO:0006508">
    <property type="term" value="P:proteolysis"/>
    <property type="evidence" value="ECO:0007669"/>
    <property type="project" value="UniProtKB-KW"/>
</dbReference>
<keyword evidence="6" id="KW-0472">Membrane</keyword>
<dbReference type="Gene3D" id="2.40.10.10">
    <property type="entry name" value="Trypsin-like serine proteases"/>
    <property type="match status" value="1"/>
</dbReference>
<evidence type="ECO:0000313" key="10">
    <source>
        <dbReference type="Proteomes" id="UP001152799"/>
    </source>
</evidence>
<reference evidence="9" key="1">
    <citation type="submission" date="2022-01" db="EMBL/GenBank/DDBJ databases">
        <authorList>
            <person name="King R."/>
        </authorList>
    </citation>
    <scope>NUCLEOTIDE SEQUENCE</scope>
</reference>
<evidence type="ECO:0000256" key="5">
    <source>
        <dbReference type="ARBA" id="ARBA00023157"/>
    </source>
</evidence>
<dbReference type="InterPro" id="IPR043504">
    <property type="entry name" value="Peptidase_S1_PA_chymotrypsin"/>
</dbReference>
<evidence type="ECO:0000256" key="1">
    <source>
        <dbReference type="ARBA" id="ARBA00022670"/>
    </source>
</evidence>
<evidence type="ECO:0000256" key="2">
    <source>
        <dbReference type="ARBA" id="ARBA00022801"/>
    </source>
</evidence>
<feature type="transmembrane region" description="Helical" evidence="6">
    <location>
        <begin position="262"/>
        <end position="281"/>
    </location>
</feature>
<feature type="chain" id="PRO_5040258543" description="Peptidase S1 domain-containing protein" evidence="7">
    <location>
        <begin position="22"/>
        <end position="283"/>
    </location>
</feature>
<proteinExistence type="predicted"/>
<organism evidence="9 10">
    <name type="scientific">Ceutorhynchus assimilis</name>
    <name type="common">cabbage seed weevil</name>
    <dbReference type="NCBI Taxonomy" id="467358"/>
    <lineage>
        <taxon>Eukaryota</taxon>
        <taxon>Metazoa</taxon>
        <taxon>Ecdysozoa</taxon>
        <taxon>Arthropoda</taxon>
        <taxon>Hexapoda</taxon>
        <taxon>Insecta</taxon>
        <taxon>Pterygota</taxon>
        <taxon>Neoptera</taxon>
        <taxon>Endopterygota</taxon>
        <taxon>Coleoptera</taxon>
        <taxon>Polyphaga</taxon>
        <taxon>Cucujiformia</taxon>
        <taxon>Curculionidae</taxon>
        <taxon>Ceutorhynchinae</taxon>
        <taxon>Ceutorhynchus</taxon>
    </lineage>
</organism>
<keyword evidence="2" id="KW-0378">Hydrolase</keyword>
<gene>
    <name evidence="9" type="ORF">CEUTPL_LOCUS11722</name>
</gene>
<dbReference type="InterPro" id="IPR050430">
    <property type="entry name" value="Peptidase_S1"/>
</dbReference>
<keyword evidence="1" id="KW-0645">Protease</keyword>
<evidence type="ECO:0000259" key="8">
    <source>
        <dbReference type="PROSITE" id="PS50240"/>
    </source>
</evidence>
<dbReference type="SMART" id="SM00020">
    <property type="entry name" value="Tryp_SPc"/>
    <property type="match status" value="1"/>
</dbReference>
<dbReference type="AlphaFoldDB" id="A0A9N9MVD6"/>
<keyword evidence="3" id="KW-0720">Serine protease</keyword>
<accession>A0A9N9MVD6</accession>
<keyword evidence="6" id="KW-0812">Transmembrane</keyword>
<evidence type="ECO:0000256" key="7">
    <source>
        <dbReference type="SAM" id="SignalP"/>
    </source>
</evidence>
<dbReference type="Proteomes" id="UP001152799">
    <property type="component" value="Chromosome 7"/>
</dbReference>
<dbReference type="SUPFAM" id="SSF50494">
    <property type="entry name" value="Trypsin-like serine proteases"/>
    <property type="match status" value="1"/>
</dbReference>
<protein>
    <recommendedName>
        <fullName evidence="8">Peptidase S1 domain-containing protein</fullName>
    </recommendedName>
</protein>
<feature type="signal peptide" evidence="7">
    <location>
        <begin position="1"/>
        <end position="21"/>
    </location>
</feature>
<dbReference type="InterPro" id="IPR009003">
    <property type="entry name" value="Peptidase_S1_PA"/>
</dbReference>
<dbReference type="PANTHER" id="PTHR24276">
    <property type="entry name" value="POLYSERASE-RELATED"/>
    <property type="match status" value="1"/>
</dbReference>
<dbReference type="GO" id="GO:0004252">
    <property type="term" value="F:serine-type endopeptidase activity"/>
    <property type="evidence" value="ECO:0007669"/>
    <property type="project" value="InterPro"/>
</dbReference>
<name>A0A9N9MVD6_9CUCU</name>
<keyword evidence="7" id="KW-0732">Signal</keyword>
<evidence type="ECO:0000313" key="9">
    <source>
        <dbReference type="EMBL" id="CAG9771284.1"/>
    </source>
</evidence>
<dbReference type="EMBL" id="OU892283">
    <property type="protein sequence ID" value="CAG9771284.1"/>
    <property type="molecule type" value="Genomic_DNA"/>
</dbReference>
<keyword evidence="10" id="KW-1185">Reference proteome</keyword>